<accession>A0ABV9UCK9</accession>
<proteinExistence type="predicted"/>
<dbReference type="EMBL" id="JBHSIT010000018">
    <property type="protein sequence ID" value="MFC4913601.1"/>
    <property type="molecule type" value="Genomic_DNA"/>
</dbReference>
<protein>
    <submittedName>
        <fullName evidence="3">Luciferase family protein</fullName>
    </submittedName>
</protein>
<gene>
    <name evidence="3" type="ORF">ACFPCY_40330</name>
</gene>
<sequence length="141" mass="14124">MAANGSGATAAVGGDARPAGRRAAGGNGGRLLEQVGSWPDVSVVRADCGFGRALATGGRQVLHLHGDEAEFRLTRPVLDRLGEALAGTGRVRVRPGGEWVAVRLDTDSDLALALALTSVAIKATAAVRDAGPCGAAASRTG</sequence>
<dbReference type="Proteomes" id="UP001595872">
    <property type="component" value="Unassembled WGS sequence"/>
</dbReference>
<evidence type="ECO:0000256" key="1">
    <source>
        <dbReference type="SAM" id="MobiDB-lite"/>
    </source>
</evidence>
<feature type="compositionally biased region" description="Low complexity" evidence="1">
    <location>
        <begin position="10"/>
        <end position="22"/>
    </location>
</feature>
<feature type="domain" description="Luciferase" evidence="2">
    <location>
        <begin position="58"/>
        <end position="120"/>
    </location>
</feature>
<feature type="region of interest" description="Disordered" evidence="1">
    <location>
        <begin position="1"/>
        <end position="25"/>
    </location>
</feature>
<reference evidence="4" key="1">
    <citation type="journal article" date="2019" name="Int. J. Syst. Evol. Microbiol.">
        <title>The Global Catalogue of Microorganisms (GCM) 10K type strain sequencing project: providing services to taxonomists for standard genome sequencing and annotation.</title>
        <authorList>
            <consortium name="The Broad Institute Genomics Platform"/>
            <consortium name="The Broad Institute Genome Sequencing Center for Infectious Disease"/>
            <person name="Wu L."/>
            <person name="Ma J."/>
        </authorList>
    </citation>
    <scope>NUCLEOTIDE SEQUENCE [LARGE SCALE GENOMIC DNA]</scope>
    <source>
        <strain evidence="4">KLKA75</strain>
    </source>
</reference>
<keyword evidence="4" id="KW-1185">Reference proteome</keyword>
<evidence type="ECO:0000313" key="3">
    <source>
        <dbReference type="EMBL" id="MFC4913601.1"/>
    </source>
</evidence>
<organism evidence="3 4">
    <name type="scientific">Actinomadura gamaensis</name>
    <dbReference type="NCBI Taxonomy" id="1763541"/>
    <lineage>
        <taxon>Bacteria</taxon>
        <taxon>Bacillati</taxon>
        <taxon>Actinomycetota</taxon>
        <taxon>Actinomycetes</taxon>
        <taxon>Streptosporangiales</taxon>
        <taxon>Thermomonosporaceae</taxon>
        <taxon>Actinomadura</taxon>
    </lineage>
</organism>
<evidence type="ECO:0000313" key="4">
    <source>
        <dbReference type="Proteomes" id="UP001595872"/>
    </source>
</evidence>
<evidence type="ECO:0000259" key="2">
    <source>
        <dbReference type="Pfam" id="PF17648"/>
    </source>
</evidence>
<name>A0ABV9UCK9_9ACTN</name>
<comment type="caution">
    <text evidence="3">The sequence shown here is derived from an EMBL/GenBank/DDBJ whole genome shotgun (WGS) entry which is preliminary data.</text>
</comment>
<dbReference type="InterPro" id="IPR040841">
    <property type="entry name" value="Luciferase_dom"/>
</dbReference>
<dbReference type="Pfam" id="PF17648">
    <property type="entry name" value="Luciferase"/>
    <property type="match status" value="1"/>
</dbReference>
<dbReference type="RefSeq" id="WP_378264680.1">
    <property type="nucleotide sequence ID" value="NZ_JBHSIT010000018.1"/>
</dbReference>